<dbReference type="EMBL" id="CAEQ01002570">
    <property type="protein sequence ID" value="CCD17081.1"/>
    <property type="molecule type" value="Genomic_DNA"/>
</dbReference>
<organism evidence="1 2">
    <name type="scientific">Trypanosoma congolense (strain IL3000)</name>
    <dbReference type="NCBI Taxonomy" id="1068625"/>
    <lineage>
        <taxon>Eukaryota</taxon>
        <taxon>Discoba</taxon>
        <taxon>Euglenozoa</taxon>
        <taxon>Kinetoplastea</taxon>
        <taxon>Metakinetoplastina</taxon>
        <taxon>Trypanosomatida</taxon>
        <taxon>Trypanosomatidae</taxon>
        <taxon>Trypanosoma</taxon>
        <taxon>Nannomonas</taxon>
    </lineage>
</organism>
<name>F9WID4_TRYCI</name>
<reference evidence="2" key="1">
    <citation type="submission" date="2011-07" db="EMBL/GenBank/DDBJ databases">
        <title>Divergent evolution of antigenic variation in African trypanosomes.</title>
        <authorList>
            <person name="Jackson A.P."/>
            <person name="Berry A."/>
            <person name="Allison H.C."/>
            <person name="Burton P."/>
            <person name="Anderson J."/>
            <person name="Aslett M."/>
            <person name="Brown R."/>
            <person name="Corton N."/>
            <person name="Harris D."/>
            <person name="Hauser H."/>
            <person name="Gamble J."/>
            <person name="Gilderthorp R."/>
            <person name="McQuillan J."/>
            <person name="Quail M.A."/>
            <person name="Sanders M."/>
            <person name="Van Tonder A."/>
            <person name="Ginger M.L."/>
            <person name="Donelson J.E."/>
            <person name="Field M.C."/>
            <person name="Barry J.D."/>
            <person name="Berriman M."/>
            <person name="Hertz-Fowler C."/>
        </authorList>
    </citation>
    <scope>NUCLEOTIDE SEQUENCE [LARGE SCALE GENOMIC DNA]</scope>
    <source>
        <strain evidence="2">IL3000</strain>
    </source>
</reference>
<evidence type="ECO:0000313" key="1">
    <source>
        <dbReference type="EMBL" id="CCD17081.1"/>
    </source>
</evidence>
<proteinExistence type="predicted"/>
<dbReference type="Proteomes" id="UP000000702">
    <property type="component" value="Unassembled WGS sequence"/>
</dbReference>
<dbReference type="AlphaFoldDB" id="F9WID4"/>
<sequence length="193" mass="21658">MPLNHLCASCPRASVTSRYTSQVDAPVTLPYHWSELTRCSFRYLLHQMEHYRTLRHALGAFLLEPFSLVLLCSPQLKILVHLVPLAHGLLRSRFTCLRPPTGCFEPFSMRHPRLHGFTSTAPAPTNQNHRHCVVSASLGSGSRVIWVVCRLWPRSYVLLVPSPWFSPFVLSGDCSSATDGSFAPRLLLPLLLS</sequence>
<keyword evidence="2" id="KW-1185">Reference proteome</keyword>
<protein>
    <submittedName>
        <fullName evidence="1">WGS project CAEQ00000000 data, annotated contig 770</fullName>
    </submittedName>
</protein>
<evidence type="ECO:0000313" key="2">
    <source>
        <dbReference type="Proteomes" id="UP000000702"/>
    </source>
</evidence>
<accession>F9WID4</accession>
<comment type="caution">
    <text evidence="1">The sequence shown here is derived from an EMBL/GenBank/DDBJ whole genome shotgun (WGS) entry which is preliminary data.</text>
</comment>
<gene>
    <name evidence="1" type="ORF">TCIL3000_0_19340</name>
</gene>
<dbReference type="VEuPathDB" id="TriTrypDB:TcIL3000_0_19340"/>
<reference evidence="1 2" key="2">
    <citation type="journal article" date="2012" name="Proc. Natl. Acad. Sci. U.S.A.">
        <title>Antigenic diversity is generated by distinct evolutionary mechanisms in African trypanosome species.</title>
        <authorList>
            <person name="Jackson A.P."/>
            <person name="Berry A."/>
            <person name="Aslett M."/>
            <person name="Allison H.C."/>
            <person name="Burton P."/>
            <person name="Vavrova-Anderson J."/>
            <person name="Brown R."/>
            <person name="Browne H."/>
            <person name="Corton N."/>
            <person name="Hauser H."/>
            <person name="Gamble J."/>
            <person name="Gilderthorp R."/>
            <person name="Marcello L."/>
            <person name="McQuillan J."/>
            <person name="Otto T.D."/>
            <person name="Quail M.A."/>
            <person name="Sanders M.J."/>
            <person name="van Tonder A."/>
            <person name="Ginger M.L."/>
            <person name="Field M.C."/>
            <person name="Barry J.D."/>
            <person name="Hertz-Fowler C."/>
            <person name="Berriman M."/>
        </authorList>
    </citation>
    <scope>NUCLEOTIDE SEQUENCE [LARGE SCALE GENOMIC DNA]</scope>
    <source>
        <strain evidence="1 2">IL3000</strain>
    </source>
</reference>